<organism evidence="5 6">
    <name type="scientific">Dinoponera quadriceps</name>
    <name type="common">South American ant</name>
    <dbReference type="NCBI Taxonomy" id="609295"/>
    <lineage>
        <taxon>Eukaryota</taxon>
        <taxon>Metazoa</taxon>
        <taxon>Ecdysozoa</taxon>
        <taxon>Arthropoda</taxon>
        <taxon>Hexapoda</taxon>
        <taxon>Insecta</taxon>
        <taxon>Pterygota</taxon>
        <taxon>Neoptera</taxon>
        <taxon>Endopterygota</taxon>
        <taxon>Hymenoptera</taxon>
        <taxon>Apocrita</taxon>
        <taxon>Aculeata</taxon>
        <taxon>Formicoidea</taxon>
        <taxon>Formicidae</taxon>
        <taxon>Ponerinae</taxon>
        <taxon>Ponerini</taxon>
        <taxon>Dinoponera</taxon>
    </lineage>
</organism>
<reference evidence="6" key="1">
    <citation type="submission" date="2025-08" db="UniProtKB">
        <authorList>
            <consortium name="RefSeq"/>
        </authorList>
    </citation>
    <scope>IDENTIFICATION</scope>
</reference>
<evidence type="ECO:0000313" key="5">
    <source>
        <dbReference type="Proteomes" id="UP000515204"/>
    </source>
</evidence>
<accession>A0A6P3Y2A7</accession>
<sequence>MMNVSEQIKDMGYAILEDFLRPHEIEELKAGGQEFTKNLPPESERSVFDTINLQQAKDHYFLESANKISVFFEAEALEKDGKLRVDPEVSLNKVGHALHWLHPTFKKYTFDERVKEVAFQLNYKEPAVCQSMYIYKNPAIGSEVTTHQDATYLYTEPVTLLGFWIALDDATQENGCLWIAPGSHKSGVHRRFVRNKEPGELLVFDRAAPHYSQSCFTPIPVRKGTCILLHGQILHLSASNRSNVPRHAYTFHVIETKDATYAKDNWLQPPACGFAKLYLN</sequence>
<dbReference type="PANTHER" id="PTHR20883:SF15">
    <property type="entry name" value="PHYTANOYL-COA DIOXYGENASE DOMAIN-CONTAINING PROTEIN 1"/>
    <property type="match status" value="1"/>
</dbReference>
<keyword evidence="6" id="KW-0560">Oxidoreductase</keyword>
<dbReference type="GeneID" id="106749745"/>
<dbReference type="GO" id="GO:0051213">
    <property type="term" value="F:dioxygenase activity"/>
    <property type="evidence" value="ECO:0007669"/>
    <property type="project" value="UniProtKB-KW"/>
</dbReference>
<comment type="similarity">
    <text evidence="4">Belongs to the PhyH family. PHYHD1 subfamily.</text>
</comment>
<dbReference type="AlphaFoldDB" id="A0A6P3Y2A7"/>
<keyword evidence="5" id="KW-1185">Reference proteome</keyword>
<comment type="cofactor">
    <cofactor evidence="1">
        <name>Fe cation</name>
        <dbReference type="ChEBI" id="CHEBI:24875"/>
    </cofactor>
</comment>
<dbReference type="SUPFAM" id="SSF51197">
    <property type="entry name" value="Clavaminate synthase-like"/>
    <property type="match status" value="1"/>
</dbReference>
<keyword evidence="6" id="KW-0223">Dioxygenase</keyword>
<protein>
    <submittedName>
        <fullName evidence="6">Phytanoyl-CoA dioxygenase isoform X1</fullName>
    </submittedName>
</protein>
<dbReference type="Proteomes" id="UP000515204">
    <property type="component" value="Unplaced"/>
</dbReference>
<dbReference type="PANTHER" id="PTHR20883">
    <property type="entry name" value="PHYTANOYL-COA DIOXYGENASE DOMAIN CONTAINING 1"/>
    <property type="match status" value="1"/>
</dbReference>
<dbReference type="InterPro" id="IPR008775">
    <property type="entry name" value="Phytyl_CoA_dOase-like"/>
</dbReference>
<evidence type="ECO:0000256" key="4">
    <source>
        <dbReference type="ARBA" id="ARBA00038356"/>
    </source>
</evidence>
<dbReference type="RefSeq" id="XP_014484965.1">
    <property type="nucleotide sequence ID" value="XM_014629479.1"/>
</dbReference>
<dbReference type="GO" id="GO:0046872">
    <property type="term" value="F:metal ion binding"/>
    <property type="evidence" value="ECO:0007669"/>
    <property type="project" value="UniProtKB-KW"/>
</dbReference>
<dbReference type="Pfam" id="PF05721">
    <property type="entry name" value="PhyH"/>
    <property type="match status" value="1"/>
</dbReference>
<dbReference type="Gene3D" id="2.60.120.620">
    <property type="entry name" value="q2cbj1_9rhob like domain"/>
    <property type="match status" value="1"/>
</dbReference>
<proteinExistence type="inferred from homology"/>
<gene>
    <name evidence="6" type="primary">LOC106749745</name>
</gene>
<evidence type="ECO:0000256" key="3">
    <source>
        <dbReference type="ARBA" id="ARBA00023004"/>
    </source>
</evidence>
<keyword evidence="2" id="KW-0479">Metal-binding</keyword>
<dbReference type="OrthoDB" id="445007at2759"/>
<dbReference type="KEGG" id="dqu:106749745"/>
<name>A0A6P3Y2A7_DINQU</name>
<evidence type="ECO:0000313" key="6">
    <source>
        <dbReference type="RefSeq" id="XP_014484965.1"/>
    </source>
</evidence>
<evidence type="ECO:0000256" key="1">
    <source>
        <dbReference type="ARBA" id="ARBA00001962"/>
    </source>
</evidence>
<dbReference type="CTD" id="254295"/>
<evidence type="ECO:0000256" key="2">
    <source>
        <dbReference type="ARBA" id="ARBA00022723"/>
    </source>
</evidence>
<keyword evidence="3" id="KW-0408">Iron</keyword>